<evidence type="ECO:0000313" key="3">
    <source>
        <dbReference type="Proteomes" id="UP000756921"/>
    </source>
</evidence>
<feature type="region of interest" description="Disordered" evidence="1">
    <location>
        <begin position="126"/>
        <end position="172"/>
    </location>
</feature>
<comment type="caution">
    <text evidence="2">The sequence shown here is derived from an EMBL/GenBank/DDBJ whole genome shotgun (WGS) entry which is preliminary data.</text>
</comment>
<gene>
    <name evidence="2" type="ORF">PMIN01_10380</name>
</gene>
<protein>
    <submittedName>
        <fullName evidence="2">Uncharacterized protein</fullName>
    </submittedName>
</protein>
<accession>A0A9P6KLB9</accession>
<organism evidence="2 3">
    <name type="scientific">Paraphaeosphaeria minitans</name>
    <dbReference type="NCBI Taxonomy" id="565426"/>
    <lineage>
        <taxon>Eukaryota</taxon>
        <taxon>Fungi</taxon>
        <taxon>Dikarya</taxon>
        <taxon>Ascomycota</taxon>
        <taxon>Pezizomycotina</taxon>
        <taxon>Dothideomycetes</taxon>
        <taxon>Pleosporomycetidae</taxon>
        <taxon>Pleosporales</taxon>
        <taxon>Massarineae</taxon>
        <taxon>Didymosphaeriaceae</taxon>
        <taxon>Paraphaeosphaeria</taxon>
    </lineage>
</organism>
<evidence type="ECO:0000256" key="1">
    <source>
        <dbReference type="SAM" id="MobiDB-lite"/>
    </source>
</evidence>
<name>A0A9P6KLB9_9PLEO</name>
<dbReference type="EMBL" id="WJXW01000012">
    <property type="protein sequence ID" value="KAF9731363.1"/>
    <property type="molecule type" value="Genomic_DNA"/>
</dbReference>
<keyword evidence="3" id="KW-1185">Reference proteome</keyword>
<evidence type="ECO:0000313" key="2">
    <source>
        <dbReference type="EMBL" id="KAF9731363.1"/>
    </source>
</evidence>
<sequence>MSLAHPTPANTSQRAGSASQLHATRHTPASQPHASLAATRQPSTPPHAPALDIAPSPQSLTSLKSVQGAHYSPPPPPFSKQSPLVPKSRLSLRPSSWYLVQRAARLHAPPGCAGIFRSPWSPASRPSSSVQCLDHHPSPSISIQRRDHHPSPSVFLPSVPGSPQQQPLTAPRGAIDTHSHTHTHTHTHAYAHAHQTLTLKYVARPLSHGNAP</sequence>
<feature type="region of interest" description="Disordered" evidence="1">
    <location>
        <begin position="1"/>
        <end position="86"/>
    </location>
</feature>
<feature type="compositionally biased region" description="Polar residues" evidence="1">
    <location>
        <begin position="8"/>
        <end position="42"/>
    </location>
</feature>
<dbReference type="Proteomes" id="UP000756921">
    <property type="component" value="Unassembled WGS sequence"/>
</dbReference>
<reference evidence="2" key="1">
    <citation type="journal article" date="2020" name="Mol. Plant Microbe Interact.">
        <title>Genome Sequence of the Biocontrol Agent Coniothyrium minitans strain Conio (IMI 134523).</title>
        <authorList>
            <person name="Patel D."/>
            <person name="Shittu T.A."/>
            <person name="Baroncelli R."/>
            <person name="Muthumeenakshi S."/>
            <person name="Osborne T.H."/>
            <person name="Janganan T.K."/>
            <person name="Sreenivasaprasad S."/>
        </authorList>
    </citation>
    <scope>NUCLEOTIDE SEQUENCE</scope>
    <source>
        <strain evidence="2">Conio</strain>
    </source>
</reference>
<proteinExistence type="predicted"/>
<feature type="compositionally biased region" description="Polar residues" evidence="1">
    <location>
        <begin position="56"/>
        <end position="65"/>
    </location>
</feature>
<dbReference type="AlphaFoldDB" id="A0A9P6KLB9"/>